<dbReference type="GO" id="GO:0005634">
    <property type="term" value="C:nucleus"/>
    <property type="evidence" value="ECO:0007669"/>
    <property type="project" value="TreeGrafter"/>
</dbReference>
<accession>A0A1X0R6F9</accession>
<dbReference type="InterPro" id="IPR015267">
    <property type="entry name" value="PPP4R2"/>
</dbReference>
<dbReference type="GO" id="GO:0019888">
    <property type="term" value="F:protein phosphatase regulator activity"/>
    <property type="evidence" value="ECO:0007669"/>
    <property type="project" value="InterPro"/>
</dbReference>
<feature type="compositionally biased region" description="Acidic residues" evidence="2">
    <location>
        <begin position="227"/>
        <end position="241"/>
    </location>
</feature>
<feature type="compositionally biased region" description="Polar residues" evidence="2">
    <location>
        <begin position="24"/>
        <end position="33"/>
    </location>
</feature>
<dbReference type="GO" id="GO:0030289">
    <property type="term" value="C:protein phosphatase 4 complex"/>
    <property type="evidence" value="ECO:0007669"/>
    <property type="project" value="InterPro"/>
</dbReference>
<name>A0A1X0R6F9_RHIZD</name>
<gene>
    <name evidence="3" type="ORF">BCV72DRAFT_273145</name>
</gene>
<sequence length="265" mass="30245">MSSPGNDSRILDSNGSSQQSNGNAVTERQSSVRQEARPDLVEIEDSFESLKSSEQQALEALEKIAETNQVMTPWSELRIILNRIVSKQSRIMDPKLQDSNVRNQADRITADISEILQKLEDCPFTIQRVCELVVNPTQHYKTYLKYLRALQKTLGVRSSWQEFVDRRRNAARERTEDDSEGFYGTVSMASTVPLSDNEETNEEANEETNDVAEQDMDRPKMNGIEGPCDEVEQNNEQEDNTIEATESREDDREDNKEDNTEDNTD</sequence>
<dbReference type="Pfam" id="PF09184">
    <property type="entry name" value="PPP4R2"/>
    <property type="match status" value="1"/>
</dbReference>
<dbReference type="PANTHER" id="PTHR16487">
    <property type="entry name" value="PPP4R2-RELATED PROTEIN"/>
    <property type="match status" value="1"/>
</dbReference>
<evidence type="ECO:0008006" key="4">
    <source>
        <dbReference type="Google" id="ProtNLM"/>
    </source>
</evidence>
<comment type="similarity">
    <text evidence="1">Belongs to the PPP4R2 family.</text>
</comment>
<feature type="compositionally biased region" description="Basic and acidic residues" evidence="2">
    <location>
        <begin position="245"/>
        <end position="258"/>
    </location>
</feature>
<feature type="compositionally biased region" description="Low complexity" evidence="2">
    <location>
        <begin position="13"/>
        <end position="23"/>
    </location>
</feature>
<dbReference type="GO" id="GO:0005737">
    <property type="term" value="C:cytoplasm"/>
    <property type="evidence" value="ECO:0007669"/>
    <property type="project" value="TreeGrafter"/>
</dbReference>
<dbReference type="EMBL" id="KV921901">
    <property type="protein sequence ID" value="ORE07625.1"/>
    <property type="molecule type" value="Genomic_DNA"/>
</dbReference>
<organism evidence="3">
    <name type="scientific">Rhizopus microsporus var. microsporus</name>
    <dbReference type="NCBI Taxonomy" id="86635"/>
    <lineage>
        <taxon>Eukaryota</taxon>
        <taxon>Fungi</taxon>
        <taxon>Fungi incertae sedis</taxon>
        <taxon>Mucoromycota</taxon>
        <taxon>Mucoromycotina</taxon>
        <taxon>Mucoromycetes</taxon>
        <taxon>Mucorales</taxon>
        <taxon>Mucorineae</taxon>
        <taxon>Rhizopodaceae</taxon>
        <taxon>Rhizopus</taxon>
    </lineage>
</organism>
<dbReference type="Proteomes" id="UP000242414">
    <property type="component" value="Unassembled WGS sequence"/>
</dbReference>
<feature type="region of interest" description="Disordered" evidence="2">
    <location>
        <begin position="170"/>
        <end position="265"/>
    </location>
</feature>
<evidence type="ECO:0000313" key="3">
    <source>
        <dbReference type="EMBL" id="ORE07625.1"/>
    </source>
</evidence>
<proteinExistence type="inferred from homology"/>
<dbReference type="PANTHER" id="PTHR16487:SF0">
    <property type="entry name" value="PROTEIN PHOSPHATASE 4 REGULATORY SUBUNIT 2-RELATED"/>
    <property type="match status" value="1"/>
</dbReference>
<reference evidence="3" key="1">
    <citation type="journal article" date="2016" name="Proc. Natl. Acad. Sci. U.S.A.">
        <title>Lipid metabolic changes in an early divergent fungus govern the establishment of a mutualistic symbiosis with endobacteria.</title>
        <authorList>
            <person name="Lastovetsky O.A."/>
            <person name="Gaspar M.L."/>
            <person name="Mondo S.J."/>
            <person name="LaButti K.M."/>
            <person name="Sandor L."/>
            <person name="Grigoriev I.V."/>
            <person name="Henry S.A."/>
            <person name="Pawlowska T.E."/>
        </authorList>
    </citation>
    <scope>NUCLEOTIDE SEQUENCE [LARGE SCALE GENOMIC DNA]</scope>
    <source>
        <strain evidence="3">ATCC 52814</strain>
    </source>
</reference>
<dbReference type="OrthoDB" id="341898at2759"/>
<evidence type="ECO:0000256" key="1">
    <source>
        <dbReference type="ARBA" id="ARBA00009207"/>
    </source>
</evidence>
<feature type="compositionally biased region" description="Acidic residues" evidence="2">
    <location>
        <begin position="196"/>
        <end position="214"/>
    </location>
</feature>
<feature type="region of interest" description="Disordered" evidence="2">
    <location>
        <begin position="1"/>
        <end position="38"/>
    </location>
</feature>
<dbReference type="AlphaFoldDB" id="A0A1X0R6F9"/>
<protein>
    <recommendedName>
        <fullName evidence="4">PPP4R2-domain-containing protein</fullName>
    </recommendedName>
</protein>
<dbReference type="VEuPathDB" id="FungiDB:BCV72DRAFT_273145"/>
<evidence type="ECO:0000256" key="2">
    <source>
        <dbReference type="SAM" id="MobiDB-lite"/>
    </source>
</evidence>